<reference evidence="2" key="1">
    <citation type="submission" date="2014-09" db="EMBL/GenBank/DDBJ databases">
        <authorList>
            <person name="Magalhaes I.L.F."/>
            <person name="Oliveira U."/>
            <person name="Santos F.R."/>
            <person name="Vidigal T.H.D.A."/>
            <person name="Brescovit A.D."/>
            <person name="Santos A.J."/>
        </authorList>
    </citation>
    <scope>NUCLEOTIDE SEQUENCE</scope>
    <source>
        <tissue evidence="2">Shoot tissue taken approximately 20 cm above the soil surface</tissue>
    </source>
</reference>
<evidence type="ECO:0000256" key="1">
    <source>
        <dbReference type="SAM" id="Phobius"/>
    </source>
</evidence>
<keyword evidence="1" id="KW-0472">Membrane</keyword>
<proteinExistence type="predicted"/>
<feature type="transmembrane region" description="Helical" evidence="1">
    <location>
        <begin position="6"/>
        <end position="26"/>
    </location>
</feature>
<reference evidence="2" key="2">
    <citation type="journal article" date="2015" name="Data Brief">
        <title>Shoot transcriptome of the giant reed, Arundo donax.</title>
        <authorList>
            <person name="Barrero R.A."/>
            <person name="Guerrero F.D."/>
            <person name="Moolhuijzen P."/>
            <person name="Goolsby J.A."/>
            <person name="Tidwell J."/>
            <person name="Bellgard S.E."/>
            <person name="Bellgard M.I."/>
        </authorList>
    </citation>
    <scope>NUCLEOTIDE SEQUENCE</scope>
    <source>
        <tissue evidence="2">Shoot tissue taken approximately 20 cm above the soil surface</tissue>
    </source>
</reference>
<name>A0A0A9GCN7_ARUDO</name>
<keyword evidence="1" id="KW-1133">Transmembrane helix</keyword>
<feature type="transmembrane region" description="Helical" evidence="1">
    <location>
        <begin position="33"/>
        <end position="49"/>
    </location>
</feature>
<organism evidence="2">
    <name type="scientific">Arundo donax</name>
    <name type="common">Giant reed</name>
    <name type="synonym">Donax arundinaceus</name>
    <dbReference type="NCBI Taxonomy" id="35708"/>
    <lineage>
        <taxon>Eukaryota</taxon>
        <taxon>Viridiplantae</taxon>
        <taxon>Streptophyta</taxon>
        <taxon>Embryophyta</taxon>
        <taxon>Tracheophyta</taxon>
        <taxon>Spermatophyta</taxon>
        <taxon>Magnoliopsida</taxon>
        <taxon>Liliopsida</taxon>
        <taxon>Poales</taxon>
        <taxon>Poaceae</taxon>
        <taxon>PACMAD clade</taxon>
        <taxon>Arundinoideae</taxon>
        <taxon>Arundineae</taxon>
        <taxon>Arundo</taxon>
    </lineage>
</organism>
<dbReference type="AlphaFoldDB" id="A0A0A9GCN7"/>
<accession>A0A0A9GCN7</accession>
<sequence>MEWGIYVHIAPVTLLLLTNLFCMYFLHVFSSVYFFKQVITFYIIFMFPHKQL</sequence>
<dbReference type="EMBL" id="GBRH01176712">
    <property type="protein sequence ID" value="JAE21184.1"/>
    <property type="molecule type" value="Transcribed_RNA"/>
</dbReference>
<evidence type="ECO:0000313" key="2">
    <source>
        <dbReference type="EMBL" id="JAE21184.1"/>
    </source>
</evidence>
<protein>
    <submittedName>
        <fullName evidence="2">Uncharacterized protein</fullName>
    </submittedName>
</protein>
<keyword evidence="1" id="KW-0812">Transmembrane</keyword>